<accession>A0A699L1T9</accession>
<feature type="compositionally biased region" description="Polar residues" evidence="1">
    <location>
        <begin position="109"/>
        <end position="120"/>
    </location>
</feature>
<feature type="compositionally biased region" description="Acidic residues" evidence="1">
    <location>
        <begin position="256"/>
        <end position="266"/>
    </location>
</feature>
<protein>
    <submittedName>
        <fullName evidence="2">Uncharacterized protein</fullName>
    </submittedName>
</protein>
<sequence>MSNSPKKSICKGLQGKKIADTHVEEVEVSEESEPKPTKKKTLSKRRVKKKVTISIDNNIIPDPDVTLELGKSISLTKAEQEEAARQVHATHEKIVTGSVLKPTRRRSSKITISDTAQVSKKASFDESQKLKGIQTLTTEEKEAVDVIQALKESKKTSRRQPRTRGSSEGTRRPTGVPNKSTVISTTSSKRTCAKPGVLDEEKVTKENVILEWESKEESKYMEEVQADDEEIDSIDSDEDDEKKDDAEDDKSIDIEKTDDEETDDELLQGKEQVNDDEDEEMKEFEVAKFEKEHDVFELKKIDHSAETLATLKSHVPAIVENYLGTKVRDVFQKELQKHTADLIQKYYLQHILELTKRKTPTVDLEKES</sequence>
<feature type="compositionally biased region" description="Polar residues" evidence="1">
    <location>
        <begin position="177"/>
        <end position="190"/>
    </location>
</feature>
<comment type="caution">
    <text evidence="2">The sequence shown here is derived from an EMBL/GenBank/DDBJ whole genome shotgun (WGS) entry which is preliminary data.</text>
</comment>
<feature type="region of interest" description="Disordered" evidence="1">
    <location>
        <begin position="149"/>
        <end position="281"/>
    </location>
</feature>
<evidence type="ECO:0000256" key="1">
    <source>
        <dbReference type="SAM" id="MobiDB-lite"/>
    </source>
</evidence>
<feature type="region of interest" description="Disordered" evidence="1">
    <location>
        <begin position="95"/>
        <end position="128"/>
    </location>
</feature>
<dbReference type="AlphaFoldDB" id="A0A699L1T9"/>
<gene>
    <name evidence="2" type="ORF">Tci_687357</name>
</gene>
<evidence type="ECO:0000313" key="2">
    <source>
        <dbReference type="EMBL" id="GFB15386.1"/>
    </source>
</evidence>
<proteinExistence type="predicted"/>
<feature type="compositionally biased region" description="Basic and acidic residues" evidence="1">
    <location>
        <begin position="243"/>
        <end position="255"/>
    </location>
</feature>
<feature type="compositionally biased region" description="Acidic residues" evidence="1">
    <location>
        <begin position="224"/>
        <end position="242"/>
    </location>
</feature>
<dbReference type="EMBL" id="BKCJ010563728">
    <property type="protein sequence ID" value="GFB15386.1"/>
    <property type="molecule type" value="Genomic_DNA"/>
</dbReference>
<feature type="compositionally biased region" description="Basic and acidic residues" evidence="1">
    <location>
        <begin position="212"/>
        <end position="222"/>
    </location>
</feature>
<feature type="region of interest" description="Disordered" evidence="1">
    <location>
        <begin position="24"/>
        <end position="44"/>
    </location>
</feature>
<reference evidence="2" key="1">
    <citation type="journal article" date="2019" name="Sci. Rep.">
        <title>Draft genome of Tanacetum cinerariifolium, the natural source of mosquito coil.</title>
        <authorList>
            <person name="Yamashiro T."/>
            <person name="Shiraishi A."/>
            <person name="Satake H."/>
            <person name="Nakayama K."/>
        </authorList>
    </citation>
    <scope>NUCLEOTIDE SEQUENCE</scope>
</reference>
<organism evidence="2">
    <name type="scientific">Tanacetum cinerariifolium</name>
    <name type="common">Dalmatian daisy</name>
    <name type="synonym">Chrysanthemum cinerariifolium</name>
    <dbReference type="NCBI Taxonomy" id="118510"/>
    <lineage>
        <taxon>Eukaryota</taxon>
        <taxon>Viridiplantae</taxon>
        <taxon>Streptophyta</taxon>
        <taxon>Embryophyta</taxon>
        <taxon>Tracheophyta</taxon>
        <taxon>Spermatophyta</taxon>
        <taxon>Magnoliopsida</taxon>
        <taxon>eudicotyledons</taxon>
        <taxon>Gunneridae</taxon>
        <taxon>Pentapetalae</taxon>
        <taxon>asterids</taxon>
        <taxon>campanulids</taxon>
        <taxon>Asterales</taxon>
        <taxon>Asteraceae</taxon>
        <taxon>Asteroideae</taxon>
        <taxon>Anthemideae</taxon>
        <taxon>Anthemidinae</taxon>
        <taxon>Tanacetum</taxon>
    </lineage>
</organism>
<name>A0A699L1T9_TANCI</name>